<dbReference type="OrthoDB" id="9775794at2"/>
<reference evidence="1 2" key="1">
    <citation type="submission" date="2018-10" db="EMBL/GenBank/DDBJ databases">
        <title>Phylogenomics of Brevibacillus.</title>
        <authorList>
            <person name="Dunlap C."/>
        </authorList>
    </citation>
    <scope>NUCLEOTIDE SEQUENCE [LARGE SCALE GENOMIC DNA]</scope>
    <source>
        <strain evidence="1 2">JCM 15716</strain>
    </source>
</reference>
<keyword evidence="1" id="KW-0413">Isomerase</keyword>
<dbReference type="Proteomes" id="UP000271031">
    <property type="component" value="Unassembled WGS sequence"/>
</dbReference>
<dbReference type="GO" id="GO:0016853">
    <property type="term" value="F:isomerase activity"/>
    <property type="evidence" value="ECO:0007669"/>
    <property type="project" value="UniProtKB-KW"/>
</dbReference>
<name>A0A3M8DSR8_9BACL</name>
<gene>
    <name evidence="1" type="ORF">EDM56_05930</name>
</gene>
<organism evidence="1 2">
    <name type="scientific">Brevibacillus fluminis</name>
    <dbReference type="NCBI Taxonomy" id="511487"/>
    <lineage>
        <taxon>Bacteria</taxon>
        <taxon>Bacillati</taxon>
        <taxon>Bacillota</taxon>
        <taxon>Bacilli</taxon>
        <taxon>Bacillales</taxon>
        <taxon>Paenibacillaceae</taxon>
        <taxon>Brevibacillus</taxon>
    </lineage>
</organism>
<evidence type="ECO:0000313" key="2">
    <source>
        <dbReference type="Proteomes" id="UP000271031"/>
    </source>
</evidence>
<dbReference type="Gene3D" id="3.90.226.10">
    <property type="entry name" value="2-enoyl-CoA Hydratase, Chain A, domain 1"/>
    <property type="match status" value="1"/>
</dbReference>
<protein>
    <submittedName>
        <fullName evidence="1">Enoyl-CoA hydratase/isomerase family protein</fullName>
    </submittedName>
</protein>
<sequence>MGVFTVKGGGTLHTYETLMVAVVDGIATITLNRPHVRNAISLRMVEELHELLDILEQDTTVKVLIFTGAGSTFISGGDLEEFLSVRGEEAYPRLRKVGDLLDRLDAFSKPTIAMINGTAIGGGCEFAASCHFRLASNAAKIGFVQIGMHITTGWGGGSRLLSKLSEGQALTLLLTGERLDAKRAKELGFVDDCFPPEELDAKVHAFAQSIATQPLEGIQAYLRLLGWKRAGIHETERVEMEIRQCTGMWGSEPHLSVVQQFLGKSK</sequence>
<dbReference type="SUPFAM" id="SSF52096">
    <property type="entry name" value="ClpP/crotonase"/>
    <property type="match status" value="1"/>
</dbReference>
<accession>A0A3M8DSR8</accession>
<dbReference type="PANTHER" id="PTHR11941:SF54">
    <property type="entry name" value="ENOYL-COA HYDRATASE, MITOCHONDRIAL"/>
    <property type="match status" value="1"/>
</dbReference>
<comment type="caution">
    <text evidence="1">The sequence shown here is derived from an EMBL/GenBank/DDBJ whole genome shotgun (WGS) entry which is preliminary data.</text>
</comment>
<dbReference type="Pfam" id="PF00378">
    <property type="entry name" value="ECH_1"/>
    <property type="match status" value="1"/>
</dbReference>
<dbReference type="PANTHER" id="PTHR11941">
    <property type="entry name" value="ENOYL-COA HYDRATASE-RELATED"/>
    <property type="match status" value="1"/>
</dbReference>
<keyword evidence="2" id="KW-1185">Reference proteome</keyword>
<evidence type="ECO:0000313" key="1">
    <source>
        <dbReference type="EMBL" id="RNB91122.1"/>
    </source>
</evidence>
<dbReference type="CDD" id="cd06558">
    <property type="entry name" value="crotonase-like"/>
    <property type="match status" value="1"/>
</dbReference>
<proteinExistence type="predicted"/>
<dbReference type="InterPro" id="IPR001753">
    <property type="entry name" value="Enoyl-CoA_hydra/iso"/>
</dbReference>
<dbReference type="AlphaFoldDB" id="A0A3M8DSR8"/>
<dbReference type="EMBL" id="RHHQ01000006">
    <property type="protein sequence ID" value="RNB91122.1"/>
    <property type="molecule type" value="Genomic_DNA"/>
</dbReference>
<dbReference type="GO" id="GO:0006635">
    <property type="term" value="P:fatty acid beta-oxidation"/>
    <property type="evidence" value="ECO:0007669"/>
    <property type="project" value="TreeGrafter"/>
</dbReference>
<dbReference type="InterPro" id="IPR029045">
    <property type="entry name" value="ClpP/crotonase-like_dom_sf"/>
</dbReference>